<dbReference type="InterPro" id="IPR003593">
    <property type="entry name" value="AAA+_ATPase"/>
</dbReference>
<protein>
    <submittedName>
        <fullName evidence="5">ATP-binding protein</fullName>
    </submittedName>
</protein>
<dbReference type="GO" id="GO:0005524">
    <property type="term" value="F:ATP binding"/>
    <property type="evidence" value="ECO:0007669"/>
    <property type="project" value="UniProtKB-KW"/>
</dbReference>
<name>A0A2S0MJ51_9BURK</name>
<evidence type="ECO:0000256" key="2">
    <source>
        <dbReference type="ARBA" id="ARBA00022741"/>
    </source>
</evidence>
<evidence type="ECO:0000313" key="5">
    <source>
        <dbReference type="EMBL" id="AVO35900.1"/>
    </source>
</evidence>
<dbReference type="PANTHER" id="PTHR43119">
    <property type="entry name" value="ABC TRANSPORT PROTEIN ATP-BINDING COMPONENT-RELATED"/>
    <property type="match status" value="1"/>
</dbReference>
<proteinExistence type="predicted"/>
<keyword evidence="3 5" id="KW-0067">ATP-binding</keyword>
<keyword evidence="1" id="KW-0472">Membrane</keyword>
<keyword evidence="6" id="KW-1185">Reference proteome</keyword>
<evidence type="ECO:0000259" key="4">
    <source>
        <dbReference type="PROSITE" id="PS50893"/>
    </source>
</evidence>
<dbReference type="Pfam" id="PF00005">
    <property type="entry name" value="ABC_tran"/>
    <property type="match status" value="1"/>
</dbReference>
<feature type="domain" description="ABC transporter" evidence="4">
    <location>
        <begin position="4"/>
        <end position="212"/>
    </location>
</feature>
<dbReference type="AlphaFoldDB" id="A0A2S0MJ51"/>
<dbReference type="SMART" id="SM00382">
    <property type="entry name" value="AAA"/>
    <property type="match status" value="1"/>
</dbReference>
<accession>A0A2S0MJ51</accession>
<dbReference type="EMBL" id="CP027666">
    <property type="protein sequence ID" value="AVO35900.1"/>
    <property type="molecule type" value="Genomic_DNA"/>
</dbReference>
<organism evidence="5 6">
    <name type="scientific">Ottowia oryzae</name>
    <dbReference type="NCBI Taxonomy" id="2109914"/>
    <lineage>
        <taxon>Bacteria</taxon>
        <taxon>Pseudomonadati</taxon>
        <taxon>Pseudomonadota</taxon>
        <taxon>Betaproteobacteria</taxon>
        <taxon>Burkholderiales</taxon>
        <taxon>Comamonadaceae</taxon>
        <taxon>Ottowia</taxon>
    </lineage>
</organism>
<dbReference type="SUPFAM" id="SSF52540">
    <property type="entry name" value="P-loop containing nucleoside triphosphate hydrolases"/>
    <property type="match status" value="1"/>
</dbReference>
<dbReference type="PANTHER" id="PTHR43119:SF1">
    <property type="entry name" value="ABC TRANSPORTER DOMAIN-CONTAINING PROTEIN"/>
    <property type="match status" value="1"/>
</dbReference>
<dbReference type="Gene3D" id="3.40.50.300">
    <property type="entry name" value="P-loop containing nucleotide triphosphate hydrolases"/>
    <property type="match status" value="1"/>
</dbReference>
<keyword evidence="2" id="KW-0547">Nucleotide-binding</keyword>
<dbReference type="PROSITE" id="PS50893">
    <property type="entry name" value="ABC_TRANSPORTER_2"/>
    <property type="match status" value="1"/>
</dbReference>
<dbReference type="OrthoDB" id="4408248at2"/>
<dbReference type="InterPro" id="IPR003439">
    <property type="entry name" value="ABC_transporter-like_ATP-bd"/>
</dbReference>
<dbReference type="InterPro" id="IPR027417">
    <property type="entry name" value="P-loop_NTPase"/>
</dbReference>
<evidence type="ECO:0000256" key="1">
    <source>
        <dbReference type="ARBA" id="ARBA00022475"/>
    </source>
</evidence>
<dbReference type="CDD" id="cd00267">
    <property type="entry name" value="ABC_ATPase"/>
    <property type="match status" value="1"/>
</dbReference>
<gene>
    <name evidence="5" type="ORF">C6570_00990</name>
</gene>
<reference evidence="5 6" key="1">
    <citation type="submission" date="2018-03" db="EMBL/GenBank/DDBJ databases">
        <title>Genome sequencing of Ottowia sp.</title>
        <authorList>
            <person name="Kim S.-J."/>
            <person name="Heo J."/>
            <person name="Kwon S.-W."/>
        </authorList>
    </citation>
    <scope>NUCLEOTIDE SEQUENCE [LARGE SCALE GENOMIC DNA]</scope>
    <source>
        <strain evidence="5 6">KADR8-3</strain>
    </source>
</reference>
<dbReference type="GO" id="GO:0016887">
    <property type="term" value="F:ATP hydrolysis activity"/>
    <property type="evidence" value="ECO:0007669"/>
    <property type="project" value="InterPro"/>
</dbReference>
<evidence type="ECO:0000313" key="6">
    <source>
        <dbReference type="Proteomes" id="UP000239709"/>
    </source>
</evidence>
<keyword evidence="1" id="KW-1003">Cell membrane</keyword>
<sequence>MATAGSAPLLALKGLQRLHVGPVSLALAAGECVSLMGASGAGKSVLLRAVADLDPHGGDAWLAGVACSAMPAPAWRRQVTYVPAEAGWWADSVAAHFPPVTDFAALLPRVGLSPALAQAAVARCSTGERQRLALLRALQPGNRVLLLDEPTSGLDDAARALVEQLLQSRLAAGVAVLMVTHDAAQAQRLAHRHFELVGGQLQPARHGAALSPGGAR</sequence>
<dbReference type="Proteomes" id="UP000239709">
    <property type="component" value="Chromosome"/>
</dbReference>
<evidence type="ECO:0000256" key="3">
    <source>
        <dbReference type="ARBA" id="ARBA00022840"/>
    </source>
</evidence>
<dbReference type="KEGG" id="otk:C6570_00990"/>